<protein>
    <submittedName>
        <fullName evidence="1">Uncharacterized protein</fullName>
    </submittedName>
</protein>
<sequence>MTLPTTFSVLDVLFITQQIEIFTRHLSSKNSPSRGTHLTIRTGLEAVQAPSVKEIPEEEASINNSAVVAFSPESFVLSGTNINTQELGVLPRMIFANNVVKRLIQRSLPIRSTSKLQNNDHRDNIRYVIMSPEICEKANVDGIELNALMDTDS</sequence>
<keyword evidence="2" id="KW-1185">Reference proteome</keyword>
<evidence type="ECO:0000313" key="1">
    <source>
        <dbReference type="EMBL" id="GIX73799.1"/>
    </source>
</evidence>
<name>A0AAV4MSG9_CAEEX</name>
<comment type="caution">
    <text evidence="1">The sequence shown here is derived from an EMBL/GenBank/DDBJ whole genome shotgun (WGS) entry which is preliminary data.</text>
</comment>
<dbReference type="AlphaFoldDB" id="A0AAV4MSG9"/>
<proteinExistence type="predicted"/>
<gene>
    <name evidence="1" type="ORF">CEXT_288261</name>
</gene>
<organism evidence="1 2">
    <name type="scientific">Caerostris extrusa</name>
    <name type="common">Bark spider</name>
    <name type="synonym">Caerostris bankana</name>
    <dbReference type="NCBI Taxonomy" id="172846"/>
    <lineage>
        <taxon>Eukaryota</taxon>
        <taxon>Metazoa</taxon>
        <taxon>Ecdysozoa</taxon>
        <taxon>Arthropoda</taxon>
        <taxon>Chelicerata</taxon>
        <taxon>Arachnida</taxon>
        <taxon>Araneae</taxon>
        <taxon>Araneomorphae</taxon>
        <taxon>Entelegynae</taxon>
        <taxon>Araneoidea</taxon>
        <taxon>Araneidae</taxon>
        <taxon>Caerostris</taxon>
    </lineage>
</organism>
<dbReference type="Proteomes" id="UP001054945">
    <property type="component" value="Unassembled WGS sequence"/>
</dbReference>
<dbReference type="EMBL" id="BPLR01002445">
    <property type="protein sequence ID" value="GIX73799.1"/>
    <property type="molecule type" value="Genomic_DNA"/>
</dbReference>
<accession>A0AAV4MSG9</accession>
<evidence type="ECO:0000313" key="2">
    <source>
        <dbReference type="Proteomes" id="UP001054945"/>
    </source>
</evidence>
<reference evidence="1 2" key="1">
    <citation type="submission" date="2021-06" db="EMBL/GenBank/DDBJ databases">
        <title>Caerostris extrusa draft genome.</title>
        <authorList>
            <person name="Kono N."/>
            <person name="Arakawa K."/>
        </authorList>
    </citation>
    <scope>NUCLEOTIDE SEQUENCE [LARGE SCALE GENOMIC DNA]</scope>
</reference>